<dbReference type="InterPro" id="IPR014015">
    <property type="entry name" value="Helicase_SF3_DNA-vir"/>
</dbReference>
<dbReference type="PANTHER" id="PTHR35372">
    <property type="entry name" value="ATP BINDING PROTEIN-RELATED"/>
    <property type="match status" value="1"/>
</dbReference>
<dbReference type="PROSITE" id="PS51206">
    <property type="entry name" value="SF3_HELICASE_1"/>
    <property type="match status" value="1"/>
</dbReference>
<gene>
    <name evidence="5" type="ORF">AB4874_18240</name>
</gene>
<evidence type="ECO:0000256" key="1">
    <source>
        <dbReference type="ARBA" id="ARBA00022741"/>
    </source>
</evidence>
<evidence type="ECO:0000259" key="4">
    <source>
        <dbReference type="PROSITE" id="PS51206"/>
    </source>
</evidence>
<dbReference type="Pfam" id="PF19263">
    <property type="entry name" value="DUF5906"/>
    <property type="match status" value="1"/>
</dbReference>
<dbReference type="InterPro" id="IPR027417">
    <property type="entry name" value="P-loop_NTPase"/>
</dbReference>
<proteinExistence type="predicted"/>
<dbReference type="InterPro" id="IPR051620">
    <property type="entry name" value="ORF904-like_C"/>
</dbReference>
<dbReference type="PANTHER" id="PTHR35372:SF2">
    <property type="entry name" value="SF3 HELICASE DOMAIN-CONTAINING PROTEIN"/>
    <property type="match status" value="1"/>
</dbReference>
<evidence type="ECO:0000256" key="2">
    <source>
        <dbReference type="ARBA" id="ARBA00022801"/>
    </source>
</evidence>
<accession>A0ABV3TPM1</accession>
<evidence type="ECO:0000313" key="6">
    <source>
        <dbReference type="Proteomes" id="UP001557465"/>
    </source>
</evidence>
<dbReference type="Proteomes" id="UP001557465">
    <property type="component" value="Unassembled WGS sequence"/>
</dbReference>
<dbReference type="InterPro" id="IPR014818">
    <property type="entry name" value="Phage/plasmid_primase_P4_C"/>
</dbReference>
<dbReference type="RefSeq" id="WP_368393054.1">
    <property type="nucleotide sequence ID" value="NZ_JBFRYC010000018.1"/>
</dbReference>
<name>A0ABV3TPM1_9RHOB</name>
<keyword evidence="6" id="KW-1185">Reference proteome</keyword>
<sequence>MNTQTSNEATDERVAALAATETDDTSLAQAWIAIEGGLDGEGQESAEIVRASDGEIRSFDCNSGLWSSLDVPAALNSISRFLSEVADAKLLEAEAKLRAGEIEKKSLDAAKTLQRRLRSQTQLKAVWHMACIHLKSVAVDDFNANVELLGTPGGVIDIRSGASRDASPADMVSHSTRLTPAASGIAAPRWESFLSDVFDGDAAKIGFIQRLLGSALVGDVSPQKFFVFYGRGANGKSVIREVLHSILGTYATTASAKVFMQSFGDRHPTEIASLAGKRLILASEVPTGRMWNDTLLKDLTGGEKITARRMHQDEFSFTPRGTLLFTANTLPSFPGAQEAMRRRIVLIDFKRTFAENEQDPNLGTRLVECEGSAILRWMIEGARKFLTDGGGALGLKIPHEISDSTRLYFEEEDIVLQFLRDEQSSSLSVIKWSEGTFISTQTLFGEFRRWTDENGHKNWSTRTLTKALRENAARYGLAEKRTKSARGFEVHRLLVKPSQSGGQSAGRGAFGKLHALKATGNSGDAADEE</sequence>
<organism evidence="5 6">
    <name type="scientific">Thioclava arctica</name>
    <dbReference type="NCBI Taxonomy" id="3238301"/>
    <lineage>
        <taxon>Bacteria</taxon>
        <taxon>Pseudomonadati</taxon>
        <taxon>Pseudomonadota</taxon>
        <taxon>Alphaproteobacteria</taxon>
        <taxon>Rhodobacterales</taxon>
        <taxon>Paracoccaceae</taxon>
        <taxon>Thioclava</taxon>
    </lineage>
</organism>
<dbReference type="Gene3D" id="3.40.50.300">
    <property type="entry name" value="P-loop containing nucleotide triphosphate hydrolases"/>
    <property type="match status" value="1"/>
</dbReference>
<dbReference type="EMBL" id="JBFRYC010000018">
    <property type="protein sequence ID" value="MEX1663533.1"/>
    <property type="molecule type" value="Genomic_DNA"/>
</dbReference>
<feature type="domain" description="SF3 helicase" evidence="4">
    <location>
        <begin position="203"/>
        <end position="362"/>
    </location>
</feature>
<keyword evidence="2" id="KW-0378">Hydrolase</keyword>
<dbReference type="InterPro" id="IPR045455">
    <property type="entry name" value="NrS-1_pol-like_helicase"/>
</dbReference>
<evidence type="ECO:0000313" key="5">
    <source>
        <dbReference type="EMBL" id="MEX1663533.1"/>
    </source>
</evidence>
<protein>
    <submittedName>
        <fullName evidence="5">Phage/plasmid primase, P4 family</fullName>
    </submittedName>
</protein>
<evidence type="ECO:0000256" key="3">
    <source>
        <dbReference type="ARBA" id="ARBA00022840"/>
    </source>
</evidence>
<reference evidence="5 6" key="1">
    <citation type="journal article" date="2011" name="Int. J. Syst. Evol. Microbiol.">
        <title>Zhongshania antarctica gen. nov., sp. nov. and Zhongshania guokunii sp. nov., gammaproteobacteria respectively isolated from coastal attached (fast) ice and surface seawater of the Antarctic.</title>
        <authorList>
            <person name="Li H.J."/>
            <person name="Zhang X.Y."/>
            <person name="Chen C.X."/>
            <person name="Zhang Y.J."/>
            <person name="Gao Z.M."/>
            <person name="Yu Y."/>
            <person name="Chen X.L."/>
            <person name="Chen B."/>
            <person name="Zhang Y.Z."/>
        </authorList>
    </citation>
    <scope>NUCLEOTIDE SEQUENCE [LARGE SCALE GENOMIC DNA]</scope>
    <source>
        <strain evidence="5 6">15-R06ZXC-3</strain>
    </source>
</reference>
<comment type="caution">
    <text evidence="5">The sequence shown here is derived from an EMBL/GenBank/DDBJ whole genome shotgun (WGS) entry which is preliminary data.</text>
</comment>
<keyword evidence="3" id="KW-0067">ATP-binding</keyword>
<keyword evidence="1" id="KW-0547">Nucleotide-binding</keyword>
<dbReference type="NCBIfam" id="TIGR01613">
    <property type="entry name" value="primase_Cterm"/>
    <property type="match status" value="1"/>
</dbReference>
<dbReference type="InterPro" id="IPR006500">
    <property type="entry name" value="Helicase_put_C_phage/plasmid"/>
</dbReference>
<dbReference type="SUPFAM" id="SSF52540">
    <property type="entry name" value="P-loop containing nucleoside triphosphate hydrolases"/>
    <property type="match status" value="1"/>
</dbReference>
<dbReference type="Pfam" id="PF08706">
    <property type="entry name" value="D5_N"/>
    <property type="match status" value="1"/>
</dbReference>